<feature type="region of interest" description="Disordered" evidence="4">
    <location>
        <begin position="273"/>
        <end position="305"/>
    </location>
</feature>
<organism evidence="5 6">
    <name type="scientific">Paralvinella palmiformis</name>
    <dbReference type="NCBI Taxonomy" id="53620"/>
    <lineage>
        <taxon>Eukaryota</taxon>
        <taxon>Metazoa</taxon>
        <taxon>Spiralia</taxon>
        <taxon>Lophotrochozoa</taxon>
        <taxon>Annelida</taxon>
        <taxon>Polychaeta</taxon>
        <taxon>Sedentaria</taxon>
        <taxon>Canalipalpata</taxon>
        <taxon>Terebellida</taxon>
        <taxon>Terebelliformia</taxon>
        <taxon>Alvinellidae</taxon>
        <taxon>Paralvinella</taxon>
    </lineage>
</organism>
<keyword evidence="3" id="KW-0486">Methionine biosynthesis</keyword>
<name>A0AAD9KBX3_9ANNE</name>
<dbReference type="SFLD" id="SFLDG01129">
    <property type="entry name" value="C1.5:_HAD__Beta-PGM__Phosphata"/>
    <property type="match status" value="1"/>
</dbReference>
<gene>
    <name evidence="5" type="ORF">LSH36_17g08083</name>
</gene>
<dbReference type="InterPro" id="IPR023214">
    <property type="entry name" value="HAD_sf"/>
</dbReference>
<evidence type="ECO:0000256" key="4">
    <source>
        <dbReference type="SAM" id="MobiDB-lite"/>
    </source>
</evidence>
<proteinExistence type="predicted"/>
<dbReference type="Proteomes" id="UP001208570">
    <property type="component" value="Unassembled WGS sequence"/>
</dbReference>
<dbReference type="SFLD" id="SFLDS00003">
    <property type="entry name" value="Haloacid_Dehalogenase"/>
    <property type="match status" value="1"/>
</dbReference>
<accession>A0AAD9KBX3</accession>
<evidence type="ECO:0008006" key="7">
    <source>
        <dbReference type="Google" id="ProtNLM"/>
    </source>
</evidence>
<comment type="caution">
    <text evidence="5">The sequence shown here is derived from an EMBL/GenBank/DDBJ whole genome shotgun (WGS) entry which is preliminary data.</text>
</comment>
<reference evidence="5" key="1">
    <citation type="journal article" date="2023" name="Mol. Biol. Evol.">
        <title>Third-Generation Sequencing Reveals the Adaptive Role of the Epigenome in Three Deep-Sea Polychaetes.</title>
        <authorList>
            <person name="Perez M."/>
            <person name="Aroh O."/>
            <person name="Sun Y."/>
            <person name="Lan Y."/>
            <person name="Juniper S.K."/>
            <person name="Young C.R."/>
            <person name="Angers B."/>
            <person name="Qian P.Y."/>
        </authorList>
    </citation>
    <scope>NUCLEOTIDE SEQUENCE</scope>
    <source>
        <strain evidence="5">P08H-3</strain>
    </source>
</reference>
<keyword evidence="6" id="KW-1185">Reference proteome</keyword>
<dbReference type="AlphaFoldDB" id="A0AAD9KBX3"/>
<protein>
    <recommendedName>
        <fullName evidence="7">Enolase-phosphatase E1</fullName>
    </recommendedName>
</protein>
<dbReference type="GO" id="GO:0043874">
    <property type="term" value="F:acireductone synthase activity"/>
    <property type="evidence" value="ECO:0007669"/>
    <property type="project" value="InterPro"/>
</dbReference>
<dbReference type="InterPro" id="IPR023943">
    <property type="entry name" value="Enolase-ppase_E1"/>
</dbReference>
<evidence type="ECO:0000256" key="3">
    <source>
        <dbReference type="ARBA" id="ARBA00023167"/>
    </source>
</evidence>
<dbReference type="GO" id="GO:0019509">
    <property type="term" value="P:L-methionine salvage from methylthioadenosine"/>
    <property type="evidence" value="ECO:0007669"/>
    <property type="project" value="InterPro"/>
</dbReference>
<dbReference type="NCBIfam" id="TIGR01691">
    <property type="entry name" value="enolase-ppase"/>
    <property type="match status" value="1"/>
</dbReference>
<dbReference type="Pfam" id="PF00702">
    <property type="entry name" value="Hydrolase"/>
    <property type="match status" value="1"/>
</dbReference>
<keyword evidence="2" id="KW-0378">Hydrolase</keyword>
<evidence type="ECO:0000313" key="6">
    <source>
        <dbReference type="Proteomes" id="UP001208570"/>
    </source>
</evidence>
<dbReference type="PANTHER" id="PTHR20371">
    <property type="entry name" value="ENOLASE-PHOSPHATASE E1"/>
    <property type="match status" value="1"/>
</dbReference>
<evidence type="ECO:0000313" key="5">
    <source>
        <dbReference type="EMBL" id="KAK2168389.1"/>
    </source>
</evidence>
<dbReference type="PANTHER" id="PTHR20371:SF1">
    <property type="entry name" value="ENOLASE-PHOSPHATASE E1"/>
    <property type="match status" value="1"/>
</dbReference>
<sequence length="305" mass="33947">MENHGQKRSAHEQEDILDGVQAVLLDVEGTTTPLMFVQEKLFPYIKTNAKTYLNSHYGEDECRGDIEELRKQAEADKEASVEGVISIPQVADDNKEAVVDATVKNVTWQMEKDLKTKALKQLQSHMWREAYKTGLLQGEIYDDVPAALKEWSSEGKRIYTYSLDNVEGQKLLFGYSDKGNLLELFSGYFDATAGAKTEKDSYIHIVGEINVKSEKVLYITDLPTEAKAASDAGLKTVVVVREGNTQLSDDDKQCFFTVTSFEELCSDDSHKAKRVEGEHKGAKHEEASQVDGTKEAVHAGEEAAD</sequence>
<dbReference type="SUPFAM" id="SSF56784">
    <property type="entry name" value="HAD-like"/>
    <property type="match status" value="1"/>
</dbReference>
<dbReference type="InterPro" id="IPR036412">
    <property type="entry name" value="HAD-like_sf"/>
</dbReference>
<dbReference type="GO" id="GO:0000287">
    <property type="term" value="F:magnesium ion binding"/>
    <property type="evidence" value="ECO:0007669"/>
    <property type="project" value="InterPro"/>
</dbReference>
<dbReference type="Gene3D" id="3.40.50.1000">
    <property type="entry name" value="HAD superfamily/HAD-like"/>
    <property type="match status" value="1"/>
</dbReference>
<evidence type="ECO:0000256" key="2">
    <source>
        <dbReference type="ARBA" id="ARBA00022801"/>
    </source>
</evidence>
<evidence type="ECO:0000256" key="1">
    <source>
        <dbReference type="ARBA" id="ARBA00022605"/>
    </source>
</evidence>
<keyword evidence="1" id="KW-0028">Amino-acid biosynthesis</keyword>
<dbReference type="Gene3D" id="1.10.720.60">
    <property type="match status" value="1"/>
</dbReference>
<dbReference type="CDD" id="cd01629">
    <property type="entry name" value="HAD_EP"/>
    <property type="match status" value="1"/>
</dbReference>
<dbReference type="EMBL" id="JAODUP010000017">
    <property type="protein sequence ID" value="KAK2168389.1"/>
    <property type="molecule type" value="Genomic_DNA"/>
</dbReference>